<protein>
    <recommendedName>
        <fullName evidence="3">PadR family transcriptional regulator</fullName>
    </recommendedName>
</protein>
<gene>
    <name evidence="1" type="ORF">DW042_02990</name>
</gene>
<evidence type="ECO:0008006" key="3">
    <source>
        <dbReference type="Google" id="ProtNLM"/>
    </source>
</evidence>
<dbReference type="AlphaFoldDB" id="A0A415I069"/>
<dbReference type="EMBL" id="QROC01000003">
    <property type="protein sequence ID" value="RHL01046.1"/>
    <property type="molecule type" value="Genomic_DNA"/>
</dbReference>
<dbReference type="Proteomes" id="UP000284417">
    <property type="component" value="Unassembled WGS sequence"/>
</dbReference>
<dbReference type="RefSeq" id="WP_118407288.1">
    <property type="nucleotide sequence ID" value="NZ_JBCHGU010000009.1"/>
</dbReference>
<reference evidence="1 2" key="1">
    <citation type="submission" date="2018-08" db="EMBL/GenBank/DDBJ databases">
        <title>A genome reference for cultivated species of the human gut microbiota.</title>
        <authorList>
            <person name="Zou Y."/>
            <person name="Xue W."/>
            <person name="Luo G."/>
        </authorList>
    </citation>
    <scope>NUCLEOTIDE SEQUENCE [LARGE SCALE GENOMIC DNA]</scope>
    <source>
        <strain evidence="1 2">AF39-6AC</strain>
    </source>
</reference>
<evidence type="ECO:0000313" key="2">
    <source>
        <dbReference type="Proteomes" id="UP000284417"/>
    </source>
</evidence>
<organism evidence="1 2">
    <name type="scientific">Bacteroides xylanisolvens</name>
    <dbReference type="NCBI Taxonomy" id="371601"/>
    <lineage>
        <taxon>Bacteria</taxon>
        <taxon>Pseudomonadati</taxon>
        <taxon>Bacteroidota</taxon>
        <taxon>Bacteroidia</taxon>
        <taxon>Bacteroidales</taxon>
        <taxon>Bacteroidaceae</taxon>
        <taxon>Bacteroides</taxon>
    </lineage>
</organism>
<evidence type="ECO:0000313" key="1">
    <source>
        <dbReference type="EMBL" id="RHL01046.1"/>
    </source>
</evidence>
<accession>A0A415I069</accession>
<comment type="caution">
    <text evidence="1">The sequence shown here is derived from an EMBL/GenBank/DDBJ whole genome shotgun (WGS) entry which is preliminary data.</text>
</comment>
<proteinExistence type="predicted"/>
<sequence>MSEYSLKESVEMLTSSLVYGGPMTFEQIKNLDWLKHTSEYGISFYIREAERNEWIKTKCFSGDKPNIYSATTKGRKMAEARD</sequence>
<name>A0A415I069_9BACE</name>